<name>A0A0G1UNC6_9BACT</name>
<dbReference type="PIRSF" id="PIRSF000484">
    <property type="entry name" value="NAPRT"/>
    <property type="match status" value="1"/>
</dbReference>
<evidence type="ECO:0000256" key="4">
    <source>
        <dbReference type="ARBA" id="ARBA00022598"/>
    </source>
</evidence>
<dbReference type="InterPro" id="IPR037128">
    <property type="entry name" value="Quinolinate_PRibosylTase_N_sf"/>
</dbReference>
<dbReference type="AlphaFoldDB" id="A0A0G1UNC6"/>
<dbReference type="Gene3D" id="3.20.20.70">
    <property type="entry name" value="Aldolase class I"/>
    <property type="match status" value="1"/>
</dbReference>
<accession>A0A0G1UNC6</accession>
<dbReference type="Pfam" id="PF02749">
    <property type="entry name" value="QRPTase_N"/>
    <property type="match status" value="1"/>
</dbReference>
<evidence type="ECO:0000256" key="6">
    <source>
        <dbReference type="ARBA" id="ARBA00048668"/>
    </source>
</evidence>
<dbReference type="InterPro" id="IPR007229">
    <property type="entry name" value="Nic_PRibTrfase-Fam"/>
</dbReference>
<dbReference type="PANTHER" id="PTHR43202:SF1">
    <property type="entry name" value="NICOTINATE PHOSPHORIBOSYLTRANSFERASE"/>
    <property type="match status" value="1"/>
</dbReference>
<keyword evidence="4" id="KW-0436">Ligase</keyword>
<dbReference type="PANTHER" id="PTHR43202">
    <property type="entry name" value="NICOTINATE-NUCLEOTIDE PYROPHOSPHORYLASE"/>
    <property type="match status" value="1"/>
</dbReference>
<keyword evidence="3" id="KW-0597">Phosphoprotein</keyword>
<dbReference type="GO" id="GO:0016763">
    <property type="term" value="F:pentosyltransferase activity"/>
    <property type="evidence" value="ECO:0007669"/>
    <property type="project" value="InterPro"/>
</dbReference>
<dbReference type="EMBL" id="LCPJ01000013">
    <property type="protein sequence ID" value="KKU95586.1"/>
    <property type="molecule type" value="Genomic_DNA"/>
</dbReference>
<dbReference type="InterPro" id="IPR053190">
    <property type="entry name" value="NAPRTase-like"/>
</dbReference>
<comment type="catalytic activity">
    <reaction evidence="6">
        <text>5-phospho-alpha-D-ribose 1-diphosphate + nicotinate + ATP + H2O = nicotinate beta-D-ribonucleotide + ADP + phosphate + diphosphate</text>
        <dbReference type="Rhea" id="RHEA:36163"/>
        <dbReference type="ChEBI" id="CHEBI:15377"/>
        <dbReference type="ChEBI" id="CHEBI:30616"/>
        <dbReference type="ChEBI" id="CHEBI:32544"/>
        <dbReference type="ChEBI" id="CHEBI:33019"/>
        <dbReference type="ChEBI" id="CHEBI:43474"/>
        <dbReference type="ChEBI" id="CHEBI:57502"/>
        <dbReference type="ChEBI" id="CHEBI:58017"/>
        <dbReference type="ChEBI" id="CHEBI:456216"/>
        <dbReference type="EC" id="6.3.4.21"/>
    </reaction>
</comment>
<evidence type="ECO:0000313" key="8">
    <source>
        <dbReference type="EMBL" id="KKU95586.1"/>
    </source>
</evidence>
<keyword evidence="5" id="KW-0662">Pyridine nucleotide biosynthesis</keyword>
<feature type="domain" description="Quinolinate phosphoribosyl transferase N-terminal" evidence="7">
    <location>
        <begin position="20"/>
        <end position="120"/>
    </location>
</feature>
<gene>
    <name evidence="8" type="ORF">UY27_C0013G0003</name>
</gene>
<evidence type="ECO:0000256" key="5">
    <source>
        <dbReference type="ARBA" id="ARBA00022642"/>
    </source>
</evidence>
<dbReference type="Gene3D" id="3.90.1170.20">
    <property type="entry name" value="Quinolinate phosphoribosyl transferase, N-terminal domain"/>
    <property type="match status" value="1"/>
</dbReference>
<evidence type="ECO:0000256" key="2">
    <source>
        <dbReference type="ARBA" id="ARBA00013236"/>
    </source>
</evidence>
<dbReference type="InterPro" id="IPR013785">
    <property type="entry name" value="Aldolase_TIM"/>
</dbReference>
<evidence type="ECO:0000256" key="3">
    <source>
        <dbReference type="ARBA" id="ARBA00022553"/>
    </source>
</evidence>
<dbReference type="UniPathway" id="UPA00253">
    <property type="reaction ID" value="UER00457"/>
</dbReference>
<evidence type="ECO:0000259" key="7">
    <source>
        <dbReference type="Pfam" id="PF02749"/>
    </source>
</evidence>
<protein>
    <recommendedName>
        <fullName evidence="2">nicotinate phosphoribosyltransferase</fullName>
        <ecNumber evidence="2">6.3.4.21</ecNumber>
    </recommendedName>
</protein>
<dbReference type="InterPro" id="IPR022412">
    <property type="entry name" value="Quinolinate_PRibosylTrfase_N"/>
</dbReference>
<evidence type="ECO:0000313" key="9">
    <source>
        <dbReference type="Proteomes" id="UP000034661"/>
    </source>
</evidence>
<organism evidence="8 9">
    <name type="scientific">Candidatus Gottesmanbacteria bacterium GW2011_GWA1_48_13</name>
    <dbReference type="NCBI Taxonomy" id="1618439"/>
    <lineage>
        <taxon>Bacteria</taxon>
        <taxon>Candidatus Gottesmaniibacteriota</taxon>
    </lineage>
</organism>
<dbReference type="InterPro" id="IPR036068">
    <property type="entry name" value="Nicotinate_pribotase-like_C"/>
</dbReference>
<dbReference type="SUPFAM" id="SSF54675">
    <property type="entry name" value="Nicotinate/Quinolinate PRTase N-terminal domain-like"/>
    <property type="match status" value="1"/>
</dbReference>
<evidence type="ECO:0000256" key="1">
    <source>
        <dbReference type="ARBA" id="ARBA00004952"/>
    </source>
</evidence>
<dbReference type="GO" id="GO:0009435">
    <property type="term" value="P:NAD+ biosynthetic process"/>
    <property type="evidence" value="ECO:0007669"/>
    <property type="project" value="UniProtKB-UniPathway"/>
</dbReference>
<comment type="caution">
    <text evidence="8">The sequence shown here is derived from an EMBL/GenBank/DDBJ whole genome shotgun (WGS) entry which is preliminary data.</text>
</comment>
<dbReference type="PATRIC" id="fig|1618439.3.peg.403"/>
<dbReference type="EC" id="6.3.4.21" evidence="2"/>
<keyword evidence="8" id="KW-0808">Transferase</keyword>
<dbReference type="Proteomes" id="UP000034661">
    <property type="component" value="Unassembled WGS sequence"/>
</dbReference>
<dbReference type="SUPFAM" id="SSF51690">
    <property type="entry name" value="Nicotinate/Quinolinate PRTase C-terminal domain-like"/>
    <property type="match status" value="1"/>
</dbReference>
<proteinExistence type="predicted"/>
<dbReference type="GO" id="GO:0004516">
    <property type="term" value="F:nicotinate phosphoribosyltransferase activity"/>
    <property type="evidence" value="ECO:0007669"/>
    <property type="project" value="UniProtKB-EC"/>
</dbReference>
<sequence>MNFFTHDTLDRIRRDYYSAVYFHRTKKLLLAEKNLIPVTMQVFQRNEGVVLCGVKEVIELLKQATGYWQGKKWINCAKSLEVKTRTDGDILREREPVMHITGPYVYFAHLESVYLGILARRTLVATNVRKAVNAAKKKPVIFFADRFDYFLNQEGDGYAAHVGGATSVCTPAHAAWWKGKPVGTIPHALITINGGDTVKAARQFVKHFPRVPLIVLVDYHNDCVGTAVAVADALGDRLWGVRLDTSSDMVDVSFAKTNQKGVTPELVRLVRLSLTKAGHKKVKIVVSGGFTAEKIALFEQAQTHVDAYGVGSSLLKGENDFTADIVRVNGKFEAKEGRRFHEIH</sequence>
<reference evidence="8 9" key="1">
    <citation type="journal article" date="2015" name="Nature">
        <title>rRNA introns, odd ribosomes, and small enigmatic genomes across a large radiation of phyla.</title>
        <authorList>
            <person name="Brown C.T."/>
            <person name="Hug L.A."/>
            <person name="Thomas B.C."/>
            <person name="Sharon I."/>
            <person name="Castelle C.J."/>
            <person name="Singh A."/>
            <person name="Wilkins M.J."/>
            <person name="Williams K.H."/>
            <person name="Banfield J.F."/>
        </authorList>
    </citation>
    <scope>NUCLEOTIDE SEQUENCE [LARGE SCALE GENOMIC DNA]</scope>
</reference>
<comment type="pathway">
    <text evidence="1">Cofactor biosynthesis; NAD(+) biosynthesis; nicotinate D-ribonucleotide from nicotinate: step 1/1.</text>
</comment>